<dbReference type="Proteomes" id="UP001057452">
    <property type="component" value="Chromosome 2"/>
</dbReference>
<dbReference type="EMBL" id="CM043786">
    <property type="protein sequence ID" value="KAI4831458.1"/>
    <property type="molecule type" value="Genomic_DNA"/>
</dbReference>
<evidence type="ECO:0000313" key="1">
    <source>
        <dbReference type="EMBL" id="KAI4831458.1"/>
    </source>
</evidence>
<protein>
    <submittedName>
        <fullName evidence="1">Uncharacterized protein</fullName>
    </submittedName>
</protein>
<reference evidence="1" key="1">
    <citation type="submission" date="2022-05" db="EMBL/GenBank/DDBJ databases">
        <title>Chromosome-level genome of Chaenocephalus aceratus.</title>
        <authorList>
            <person name="Park H."/>
        </authorList>
    </citation>
    <scope>NUCLEOTIDE SEQUENCE</scope>
    <source>
        <strain evidence="1">KU_202001</strain>
    </source>
</reference>
<sequence length="79" mass="9218">MCHKIQSENVPSRDDQQQQRLCIMRATVDLKTRVYFRCTPPCRSSELLPANAADTQHKEVQSESKQLEDEVDRMLKRPC</sequence>
<comment type="caution">
    <text evidence="1">The sequence shown here is derived from an EMBL/GenBank/DDBJ whole genome shotgun (WGS) entry which is preliminary data.</text>
</comment>
<evidence type="ECO:0000313" key="2">
    <source>
        <dbReference type="Proteomes" id="UP001057452"/>
    </source>
</evidence>
<organism evidence="1 2">
    <name type="scientific">Chaenocephalus aceratus</name>
    <name type="common">Blackfin icefish</name>
    <name type="synonym">Chaenichthys aceratus</name>
    <dbReference type="NCBI Taxonomy" id="36190"/>
    <lineage>
        <taxon>Eukaryota</taxon>
        <taxon>Metazoa</taxon>
        <taxon>Chordata</taxon>
        <taxon>Craniata</taxon>
        <taxon>Vertebrata</taxon>
        <taxon>Euteleostomi</taxon>
        <taxon>Actinopterygii</taxon>
        <taxon>Neopterygii</taxon>
        <taxon>Teleostei</taxon>
        <taxon>Neoteleostei</taxon>
        <taxon>Acanthomorphata</taxon>
        <taxon>Eupercaria</taxon>
        <taxon>Perciformes</taxon>
        <taxon>Notothenioidei</taxon>
        <taxon>Channichthyidae</taxon>
        <taxon>Chaenocephalus</taxon>
    </lineage>
</organism>
<name>A0ACB9XXB5_CHAAC</name>
<accession>A0ACB9XXB5</accession>
<keyword evidence="2" id="KW-1185">Reference proteome</keyword>
<gene>
    <name evidence="1" type="ORF">KUCAC02_000999</name>
</gene>
<proteinExistence type="predicted"/>